<comment type="caution">
    <text evidence="11">The sequence shown here is derived from an EMBL/GenBank/DDBJ whole genome shotgun (WGS) entry which is preliminary data.</text>
</comment>
<dbReference type="PROSITE" id="PS50928">
    <property type="entry name" value="ABC_TM1"/>
    <property type="match status" value="1"/>
</dbReference>
<dbReference type="InterPro" id="IPR000515">
    <property type="entry name" value="MetI-like"/>
</dbReference>
<evidence type="ECO:0000256" key="9">
    <source>
        <dbReference type="RuleBase" id="RU363032"/>
    </source>
</evidence>
<dbReference type="GO" id="GO:0043190">
    <property type="term" value="C:ATP-binding cassette (ABC) transporter complex"/>
    <property type="evidence" value="ECO:0007669"/>
    <property type="project" value="InterPro"/>
</dbReference>
<keyword evidence="5" id="KW-0029">Amino-acid transport</keyword>
<keyword evidence="7" id="KW-0346">Stress response</keyword>
<dbReference type="EMBL" id="AAMGJA010000006">
    <property type="protein sequence ID" value="EDH0939156.1"/>
    <property type="molecule type" value="Genomic_DNA"/>
</dbReference>
<evidence type="ECO:0000256" key="3">
    <source>
        <dbReference type="ARBA" id="ARBA00022475"/>
    </source>
</evidence>
<evidence type="ECO:0000256" key="7">
    <source>
        <dbReference type="ARBA" id="ARBA00023016"/>
    </source>
</evidence>
<evidence type="ECO:0000256" key="5">
    <source>
        <dbReference type="ARBA" id="ARBA00022970"/>
    </source>
</evidence>
<feature type="transmembrane region" description="Helical" evidence="9">
    <location>
        <begin position="20"/>
        <end position="41"/>
    </location>
</feature>
<proteinExistence type="inferred from homology"/>
<evidence type="ECO:0000256" key="2">
    <source>
        <dbReference type="ARBA" id="ARBA00022448"/>
    </source>
</evidence>
<keyword evidence="3" id="KW-1003">Cell membrane</keyword>
<keyword evidence="6 9" id="KW-1133">Transmembrane helix</keyword>
<comment type="subcellular location">
    <subcellularLocation>
        <location evidence="1 9">Cell membrane</location>
        <topology evidence="1 9">Multi-pass membrane protein</topology>
    </subcellularLocation>
</comment>
<keyword evidence="4 9" id="KW-0812">Transmembrane</keyword>
<organism evidence="11">
    <name type="scientific">Listeria monocytogenes</name>
    <dbReference type="NCBI Taxonomy" id="1639"/>
    <lineage>
        <taxon>Bacteria</taxon>
        <taxon>Bacillati</taxon>
        <taxon>Bacillota</taxon>
        <taxon>Bacilli</taxon>
        <taxon>Bacillales</taxon>
        <taxon>Listeriaceae</taxon>
        <taxon>Listeria</taxon>
    </lineage>
</organism>
<evidence type="ECO:0000313" key="11">
    <source>
        <dbReference type="EMBL" id="EDH0939156.1"/>
    </source>
</evidence>
<dbReference type="NCBIfam" id="TIGR01726">
    <property type="entry name" value="HEQRo_perm_3TM"/>
    <property type="match status" value="1"/>
</dbReference>
<dbReference type="AlphaFoldDB" id="A0A5M3F3L1"/>
<evidence type="ECO:0000259" key="10">
    <source>
        <dbReference type="PROSITE" id="PS50928"/>
    </source>
</evidence>
<gene>
    <name evidence="11" type="ORF">GCV89_14305</name>
</gene>
<feature type="domain" description="ABC transmembrane type-1" evidence="10">
    <location>
        <begin position="15"/>
        <end position="203"/>
    </location>
</feature>
<feature type="transmembrane region" description="Helical" evidence="9">
    <location>
        <begin position="53"/>
        <end position="74"/>
    </location>
</feature>
<reference evidence="11" key="1">
    <citation type="submission" date="2019-10" db="EMBL/GenBank/DDBJ databases">
        <authorList>
            <consortium name="GenomeTrakr: Next Generation Sequencing Network for Food Pathogen Tracability"/>
        </authorList>
    </citation>
    <scope>NUCLEOTIDE SEQUENCE</scope>
    <source>
        <strain evidence="11">CFSAN085152</strain>
    </source>
</reference>
<evidence type="ECO:0000256" key="6">
    <source>
        <dbReference type="ARBA" id="ARBA00022989"/>
    </source>
</evidence>
<evidence type="ECO:0000256" key="1">
    <source>
        <dbReference type="ARBA" id="ARBA00004651"/>
    </source>
</evidence>
<dbReference type="InterPro" id="IPR043429">
    <property type="entry name" value="ArtM/GltK/GlnP/TcyL/YhdX-like"/>
</dbReference>
<feature type="transmembrane region" description="Helical" evidence="9">
    <location>
        <begin position="179"/>
        <end position="202"/>
    </location>
</feature>
<dbReference type="CDD" id="cd06261">
    <property type="entry name" value="TM_PBP2"/>
    <property type="match status" value="1"/>
</dbReference>
<dbReference type="FunFam" id="1.10.3720.10:FF:000006">
    <property type="entry name" value="Glutamate/aspartate ABC transporter, permease protein GltK"/>
    <property type="match status" value="1"/>
</dbReference>
<dbReference type="Pfam" id="PF00528">
    <property type="entry name" value="BPD_transp_1"/>
    <property type="match status" value="1"/>
</dbReference>
<dbReference type="InterPro" id="IPR035906">
    <property type="entry name" value="MetI-like_sf"/>
</dbReference>
<protein>
    <submittedName>
        <fullName evidence="11">ABC transporter permease subunit</fullName>
    </submittedName>
</protein>
<dbReference type="GO" id="GO:0006865">
    <property type="term" value="P:amino acid transport"/>
    <property type="evidence" value="ECO:0007669"/>
    <property type="project" value="UniProtKB-KW"/>
</dbReference>
<evidence type="ECO:0000256" key="8">
    <source>
        <dbReference type="ARBA" id="ARBA00023136"/>
    </source>
</evidence>
<accession>A0A5M3F3L1</accession>
<comment type="similarity">
    <text evidence="9">Belongs to the binding-protein-dependent transport system permease family.</text>
</comment>
<dbReference type="InterPro" id="IPR010065">
    <property type="entry name" value="AA_ABC_transptr_permease_3TM"/>
</dbReference>
<dbReference type="GO" id="GO:0022857">
    <property type="term" value="F:transmembrane transporter activity"/>
    <property type="evidence" value="ECO:0007669"/>
    <property type="project" value="InterPro"/>
</dbReference>
<dbReference type="Gene3D" id="1.10.3720.10">
    <property type="entry name" value="MetI-like"/>
    <property type="match status" value="1"/>
</dbReference>
<dbReference type="SUPFAM" id="SSF161098">
    <property type="entry name" value="MetI-like"/>
    <property type="match status" value="1"/>
</dbReference>
<sequence>MDYIMEILPALLDGAKTTLLVFAVTLVCSIPLGAVVAVGNISKIAPLKFILNIYIWIMRGTPLLLQLIFIYYGLPIIGVVFDRMDAVFIAFILNYAAYFAEIFRGGFLSIENGQYESAKVLGLTYGQALRKIVLPQVVKRVLPAIGNEVINLVKDSSLVYILGIGDLLRAGKIAMSRDVTLIPLVLVAAIYLALTAILTVLFKQLEKRFSYYK</sequence>
<evidence type="ECO:0000256" key="4">
    <source>
        <dbReference type="ARBA" id="ARBA00022692"/>
    </source>
</evidence>
<dbReference type="PANTHER" id="PTHR30614">
    <property type="entry name" value="MEMBRANE COMPONENT OF AMINO ACID ABC TRANSPORTER"/>
    <property type="match status" value="1"/>
</dbReference>
<keyword evidence="2 9" id="KW-0813">Transport</keyword>
<feature type="transmembrane region" description="Helical" evidence="9">
    <location>
        <begin position="86"/>
        <end position="103"/>
    </location>
</feature>
<dbReference type="PANTHER" id="PTHR30614:SF0">
    <property type="entry name" value="L-CYSTINE TRANSPORT SYSTEM PERMEASE PROTEIN TCYL"/>
    <property type="match status" value="1"/>
</dbReference>
<keyword evidence="8 9" id="KW-0472">Membrane</keyword>
<name>A0A5M3F3L1_LISMN</name>